<name>H8ZA75_NEMA1</name>
<organism evidence="1">
    <name type="scientific">Nematocida ausubeli (strain ATCC PRA-371 / ERTm2)</name>
    <name type="common">Nematode killer fungus</name>
    <dbReference type="NCBI Taxonomy" id="1913371"/>
    <lineage>
        <taxon>Eukaryota</taxon>
        <taxon>Fungi</taxon>
        <taxon>Fungi incertae sedis</taxon>
        <taxon>Microsporidia</taxon>
        <taxon>Nematocida</taxon>
    </lineage>
</organism>
<dbReference type="HOGENOM" id="CLU_3050856_0_0_1"/>
<proteinExistence type="predicted"/>
<protein>
    <submittedName>
        <fullName evidence="1">Uncharacterized protein</fullName>
    </submittedName>
</protein>
<reference evidence="1" key="1">
    <citation type="submission" date="2011-03" db="EMBL/GenBank/DDBJ databases">
        <title>The Genome Sequence of Nematocida sp1 strain ERTm2.</title>
        <authorList>
            <consortium name="The Broad Institute Genome Sequencing Platform"/>
            <consortium name="The Broad Institute Genome Sequencing Center for Infectious Disease"/>
            <person name="Cuomo C."/>
            <person name="Troemel E."/>
            <person name="Young S.K."/>
            <person name="Zeng Q."/>
            <person name="Gargeya S."/>
            <person name="Fitzgerald M."/>
            <person name="Haas B."/>
            <person name="Abouelleil A."/>
            <person name="Alvarado L."/>
            <person name="Arachchi H.M."/>
            <person name="Berlin A."/>
            <person name="Brown A."/>
            <person name="Chapman S.B."/>
            <person name="Chen Z."/>
            <person name="Dunbar C."/>
            <person name="Freedman E."/>
            <person name="Gearin G."/>
            <person name="Gellesch M."/>
            <person name="Goldberg J."/>
            <person name="Griggs A."/>
            <person name="Gujja S."/>
            <person name="Heilman E.R."/>
            <person name="Heiman D."/>
            <person name="Howarth C."/>
            <person name="Larson L."/>
            <person name="Lui A."/>
            <person name="MacDonald P.J.P."/>
            <person name="Mehta T."/>
            <person name="Montmayeur A."/>
            <person name="Murphy C."/>
            <person name="Neiman D."/>
            <person name="Pearson M."/>
            <person name="Priest M."/>
            <person name="Roberts A."/>
            <person name="Saif S."/>
            <person name="Shea T."/>
            <person name="Shenoy N."/>
            <person name="Sisk P."/>
            <person name="Stolte C."/>
            <person name="Sykes S."/>
            <person name="White J."/>
            <person name="Yandava C."/>
            <person name="Wortman J."/>
            <person name="Nusbaum C."/>
            <person name="Birren B."/>
        </authorList>
    </citation>
    <scope>NUCLEOTIDE SEQUENCE</scope>
    <source>
        <strain evidence="1">ERTm2</strain>
    </source>
</reference>
<dbReference type="Proteomes" id="UP000005622">
    <property type="component" value="Unassembled WGS sequence"/>
</dbReference>
<gene>
    <name evidence="1" type="ORF">NERG_00496</name>
</gene>
<sequence>MVEIIQPHHKILKSQTKSQYELNRIFLKEHLNILFLPAIYLVGKQILVWKMTQS</sequence>
<evidence type="ECO:0000313" key="1">
    <source>
        <dbReference type="EMBL" id="EHY66856.1"/>
    </source>
</evidence>
<accession>H8ZA75</accession>
<dbReference type="AlphaFoldDB" id="H8ZA75"/>
<dbReference type="EMBL" id="JH604633">
    <property type="protein sequence ID" value="EHY66856.1"/>
    <property type="molecule type" value="Genomic_DNA"/>
</dbReference>